<evidence type="ECO:0000313" key="5">
    <source>
        <dbReference type="Proteomes" id="UP000009168"/>
    </source>
</evidence>
<evidence type="ECO:0000256" key="2">
    <source>
        <dbReference type="SAM" id="Phobius"/>
    </source>
</evidence>
<dbReference type="eggNOG" id="KOG0498">
    <property type="taxonomic scope" value="Eukaryota"/>
</dbReference>
<dbReference type="InParanoid" id="Q24BV8"/>
<dbReference type="PROSITE" id="PS50042">
    <property type="entry name" value="CNMP_BINDING_3"/>
    <property type="match status" value="1"/>
</dbReference>
<accession>Q24BV8</accession>
<dbReference type="InterPro" id="IPR014710">
    <property type="entry name" value="RmlC-like_jellyroll"/>
</dbReference>
<dbReference type="KEGG" id="tet:TTHERM_01049290"/>
<dbReference type="Gene3D" id="2.60.120.10">
    <property type="entry name" value="Jelly Rolls"/>
    <property type="match status" value="1"/>
</dbReference>
<evidence type="ECO:0000256" key="1">
    <source>
        <dbReference type="SAM" id="MobiDB-lite"/>
    </source>
</evidence>
<dbReference type="PANTHER" id="PTHR45689">
    <property type="entry name" value="I[[H]] CHANNEL, ISOFORM E"/>
    <property type="match status" value="1"/>
</dbReference>
<name>Q24BV8_TETTS</name>
<organism evidence="4 5">
    <name type="scientific">Tetrahymena thermophila (strain SB210)</name>
    <dbReference type="NCBI Taxonomy" id="312017"/>
    <lineage>
        <taxon>Eukaryota</taxon>
        <taxon>Sar</taxon>
        <taxon>Alveolata</taxon>
        <taxon>Ciliophora</taxon>
        <taxon>Intramacronucleata</taxon>
        <taxon>Oligohymenophorea</taxon>
        <taxon>Hymenostomatida</taxon>
        <taxon>Tetrahymenina</taxon>
        <taxon>Tetrahymenidae</taxon>
        <taxon>Tetrahymena</taxon>
    </lineage>
</organism>
<dbReference type="InterPro" id="IPR018490">
    <property type="entry name" value="cNMP-bd_dom_sf"/>
</dbReference>
<feature type="domain" description="Cyclic nucleotide-binding" evidence="3">
    <location>
        <begin position="633"/>
        <end position="766"/>
    </location>
</feature>
<dbReference type="PANTHER" id="PTHR45689:SF5">
    <property type="entry name" value="I[[H]] CHANNEL, ISOFORM E"/>
    <property type="match status" value="1"/>
</dbReference>
<keyword evidence="2" id="KW-1133">Transmembrane helix</keyword>
<keyword evidence="5" id="KW-1185">Reference proteome</keyword>
<feature type="transmembrane region" description="Helical" evidence="2">
    <location>
        <begin position="371"/>
        <end position="391"/>
    </location>
</feature>
<feature type="compositionally biased region" description="Basic and acidic residues" evidence="1">
    <location>
        <begin position="905"/>
        <end position="915"/>
    </location>
</feature>
<feature type="compositionally biased region" description="Basic and acidic residues" evidence="1">
    <location>
        <begin position="969"/>
        <end position="979"/>
    </location>
</feature>
<keyword evidence="2" id="KW-0472">Membrane</keyword>
<dbReference type="CDD" id="cd00038">
    <property type="entry name" value="CAP_ED"/>
    <property type="match status" value="1"/>
</dbReference>
<dbReference type="AlphaFoldDB" id="Q24BV8"/>
<dbReference type="GO" id="GO:0035725">
    <property type="term" value="P:sodium ion transmembrane transport"/>
    <property type="evidence" value="ECO:0007669"/>
    <property type="project" value="TreeGrafter"/>
</dbReference>
<feature type="compositionally biased region" description="Low complexity" evidence="1">
    <location>
        <begin position="888"/>
        <end position="902"/>
    </location>
</feature>
<sequence length="1259" mass="145670">MNLDVSPQLGSFERADSKDPEDYFKQYRIQFNQSQMNIDSIHKIKFKKAEEEEQVAQNEPMSLLQIQFDKIAISPIQNSRNSNISESNRNIQSDSNPMKHLGPYSNNMGSDQLNELHLGVGSSHLNPPSKFNNKSIDFDYYSSNQGTHQIIAQQSNKTITIKDKQDDEESKDNQDKYISMQKIAFDKKSFKNQDYDELYDYNYTDREDNLTLKQEPNSIREMLRQSLKRMFNLLKIESATIQHEVQLNEEQYRLINDLASDVTVASDEKSKTFLFKIIKSICFITRLPTLNPSHTLSLIWDAALIIFYFLAFILLSIQVFLNSGIYNEQNIINNSWMRPTLIVVLLQDIFKNLITGYYCKGKYQSDLNYIIYRYVKWYFIFDLIPFIPLVAQAEEYLNFGIKLAFSILYLFKIVSVRLCLERIRLSWNVTNTNYVKRQFIKLLICYILFIHFFGIIYHGLSLIEIDQDYDSENSWLKRQNLYPNTSNNHIQYPSVWTRYLQSLLQAALILSSQSSQIPQTRLEQLFSIIASFFSLILFAYFFNELYISFKKIDKEDQSLLEEKRHVSHYMQQMNVSGSIRGRVANYLEYLHEKKANIKALHSTELVLKKLPNDLKSDLIYSTKSYFVPYFQPMLKKFSKSTINNIYKIIEEHSYQPGEIIFQEGDQSQPSLYAIISGKAELYLSGSQILNSLQSQQISSNRSSQQKSLKVHAVNPSKTYTRLALLKSRDCFGDISFFTSLPPSASARCTEFCTIVKIDRQKFIDLLNELNLEEDFEMMCMLRDEIIFKKNYRCINARCWCCQKFGHLANYCKLTHFYPLKSRIIQTRTSNYKQQRQQFFDRKKQTKKYSFLTITQRQTKFHEDYAEEISNYIEKYYPGQSNHSDYLPSSQSATSANQQSSNTEILSDKVEYEQHMHGGPGSNLDLPQPFNSNFKPSNTLNESSMIRQAGSSKVKHKDSTDSADMMLKEIKDSKGRKDSAQTKNSNDSFIKHKNTNRSSNKKDSPVENIQKIEQLADSSNKRKESSDSSFSKPESLIRDKTLKSQKTRGTQKTNKTNKSGSSLYRSKFEHSVPTQRMDSRASFASITTPPPKVSTPQQNISQDNTKILVTTSATKQNLKNNPQAPVIAVPNAPENPESQQDLSYELVLPKIELVLTNNNIPKQPLIDNSPDHNTNFSSMNLDQQSYYSKSESNLIPGISSLYVESQHRHFVQGSLLEFDCMKNFKVYNTKSNPSNVLEAPSLPINLHKRQSKKKVTIIAS</sequence>
<feature type="region of interest" description="Disordered" evidence="1">
    <location>
        <begin position="882"/>
        <end position="939"/>
    </location>
</feature>
<dbReference type="Pfam" id="PF00027">
    <property type="entry name" value="cNMP_binding"/>
    <property type="match status" value="1"/>
</dbReference>
<feature type="transmembrane region" description="Helical" evidence="2">
    <location>
        <begin position="522"/>
        <end position="542"/>
    </location>
</feature>
<feature type="transmembrane region" description="Helical" evidence="2">
    <location>
        <begin position="440"/>
        <end position="460"/>
    </location>
</feature>
<dbReference type="GO" id="GO:0003254">
    <property type="term" value="P:regulation of membrane depolarization"/>
    <property type="evidence" value="ECO:0007669"/>
    <property type="project" value="TreeGrafter"/>
</dbReference>
<dbReference type="SMART" id="SM00100">
    <property type="entry name" value="cNMP"/>
    <property type="match status" value="1"/>
</dbReference>
<feature type="transmembrane region" description="Helical" evidence="2">
    <location>
        <begin position="490"/>
        <end position="510"/>
    </location>
</feature>
<protein>
    <submittedName>
        <fullName evidence="4">Cyclic nucleotide-binding domain protein</fullName>
    </submittedName>
</protein>
<dbReference type="GO" id="GO:0005249">
    <property type="term" value="F:voltage-gated potassium channel activity"/>
    <property type="evidence" value="ECO:0007669"/>
    <property type="project" value="TreeGrafter"/>
</dbReference>
<proteinExistence type="predicted"/>
<feature type="region of interest" description="Disordered" evidence="1">
    <location>
        <begin position="969"/>
        <end position="1102"/>
    </location>
</feature>
<dbReference type="GO" id="GO:0098855">
    <property type="term" value="C:HCN channel complex"/>
    <property type="evidence" value="ECO:0007669"/>
    <property type="project" value="TreeGrafter"/>
</dbReference>
<dbReference type="Gene3D" id="1.10.287.630">
    <property type="entry name" value="Helix hairpin bin"/>
    <property type="match status" value="1"/>
</dbReference>
<dbReference type="HOGENOM" id="CLU_275901_0_0_1"/>
<feature type="compositionally biased region" description="Polar residues" evidence="1">
    <location>
        <begin position="1046"/>
        <end position="1063"/>
    </location>
</feature>
<dbReference type="Gene3D" id="1.10.287.70">
    <property type="match status" value="1"/>
</dbReference>
<feature type="transmembrane region" description="Helical" evidence="2">
    <location>
        <begin position="403"/>
        <end position="420"/>
    </location>
</feature>
<dbReference type="GeneID" id="7826292"/>
<dbReference type="EMBL" id="GG662375">
    <property type="protein sequence ID" value="EAS05279.2"/>
    <property type="molecule type" value="Genomic_DNA"/>
</dbReference>
<evidence type="ECO:0000259" key="3">
    <source>
        <dbReference type="PROSITE" id="PS50042"/>
    </source>
</evidence>
<dbReference type="SUPFAM" id="SSF81324">
    <property type="entry name" value="Voltage-gated potassium channels"/>
    <property type="match status" value="1"/>
</dbReference>
<keyword evidence="2" id="KW-0812">Transmembrane</keyword>
<evidence type="ECO:0000313" key="4">
    <source>
        <dbReference type="EMBL" id="EAS05279.2"/>
    </source>
</evidence>
<feature type="compositionally biased region" description="Polar residues" evidence="1">
    <location>
        <begin position="928"/>
        <end position="939"/>
    </location>
</feature>
<feature type="compositionally biased region" description="Polar residues" evidence="1">
    <location>
        <begin position="1093"/>
        <end position="1102"/>
    </location>
</feature>
<feature type="compositionally biased region" description="Polar residues" evidence="1">
    <location>
        <begin position="1071"/>
        <end position="1086"/>
    </location>
</feature>
<gene>
    <name evidence="4" type="ORF">TTHERM_01049290</name>
</gene>
<dbReference type="SUPFAM" id="SSF51206">
    <property type="entry name" value="cAMP-binding domain-like"/>
    <property type="match status" value="1"/>
</dbReference>
<dbReference type="RefSeq" id="XP_001025524.2">
    <property type="nucleotide sequence ID" value="XM_001025524.3"/>
</dbReference>
<feature type="transmembrane region" description="Helical" evidence="2">
    <location>
        <begin position="298"/>
        <end position="321"/>
    </location>
</feature>
<dbReference type="Proteomes" id="UP000009168">
    <property type="component" value="Unassembled WGS sequence"/>
</dbReference>
<dbReference type="InterPro" id="IPR000595">
    <property type="entry name" value="cNMP-bd_dom"/>
</dbReference>
<reference evidence="5" key="1">
    <citation type="journal article" date="2006" name="PLoS Biol.">
        <title>Macronuclear genome sequence of the ciliate Tetrahymena thermophila, a model eukaryote.</title>
        <authorList>
            <person name="Eisen J.A."/>
            <person name="Coyne R.S."/>
            <person name="Wu M."/>
            <person name="Wu D."/>
            <person name="Thiagarajan M."/>
            <person name="Wortman J.R."/>
            <person name="Badger J.H."/>
            <person name="Ren Q."/>
            <person name="Amedeo P."/>
            <person name="Jones K.M."/>
            <person name="Tallon L.J."/>
            <person name="Delcher A.L."/>
            <person name="Salzberg S.L."/>
            <person name="Silva J.C."/>
            <person name="Haas B.J."/>
            <person name="Majoros W.H."/>
            <person name="Farzad M."/>
            <person name="Carlton J.M."/>
            <person name="Smith R.K. Jr."/>
            <person name="Garg J."/>
            <person name="Pearlman R.E."/>
            <person name="Karrer K.M."/>
            <person name="Sun L."/>
            <person name="Manning G."/>
            <person name="Elde N.C."/>
            <person name="Turkewitz A.P."/>
            <person name="Asai D.J."/>
            <person name="Wilkes D.E."/>
            <person name="Wang Y."/>
            <person name="Cai H."/>
            <person name="Collins K."/>
            <person name="Stewart B.A."/>
            <person name="Lee S.R."/>
            <person name="Wilamowska K."/>
            <person name="Weinberg Z."/>
            <person name="Ruzzo W.L."/>
            <person name="Wloga D."/>
            <person name="Gaertig J."/>
            <person name="Frankel J."/>
            <person name="Tsao C.-C."/>
            <person name="Gorovsky M.A."/>
            <person name="Keeling P.J."/>
            <person name="Waller R.F."/>
            <person name="Patron N.J."/>
            <person name="Cherry J.M."/>
            <person name="Stover N.A."/>
            <person name="Krieger C.J."/>
            <person name="del Toro C."/>
            <person name="Ryder H.F."/>
            <person name="Williamson S.C."/>
            <person name="Barbeau R.A."/>
            <person name="Hamilton E.P."/>
            <person name="Orias E."/>
        </authorList>
    </citation>
    <scope>NUCLEOTIDE SEQUENCE [LARGE SCALE GENOMIC DNA]</scope>
    <source>
        <strain evidence="5">SB210</strain>
    </source>
</reference>
<dbReference type="InterPro" id="IPR051413">
    <property type="entry name" value="K/Na_HCN_channel"/>
</dbReference>